<evidence type="ECO:0000313" key="2">
    <source>
        <dbReference type="Proteomes" id="UP000593875"/>
    </source>
</evidence>
<protein>
    <submittedName>
        <fullName evidence="1">Uncharacterized protein</fullName>
    </submittedName>
</protein>
<reference evidence="1 2" key="1">
    <citation type="submission" date="2020-10" db="EMBL/GenBank/DDBJ databases">
        <title>Genome sequencing of Massilia sp. LPB0304.</title>
        <authorList>
            <person name="Kim J."/>
        </authorList>
    </citation>
    <scope>NUCLEOTIDE SEQUENCE [LARGE SCALE GENOMIC DNA]</scope>
    <source>
        <strain evidence="1 2">LPB0304</strain>
    </source>
</reference>
<dbReference type="EMBL" id="CP062941">
    <property type="protein sequence ID" value="QOL50236.1"/>
    <property type="molecule type" value="Genomic_DNA"/>
</dbReference>
<dbReference type="AlphaFoldDB" id="A0A7L9U827"/>
<accession>A0A7L9U827</accession>
<dbReference type="KEGG" id="mlir:LPB04_02670"/>
<keyword evidence="2" id="KW-1185">Reference proteome</keyword>
<gene>
    <name evidence="1" type="ORF">LPB04_02670</name>
</gene>
<dbReference type="Proteomes" id="UP000593875">
    <property type="component" value="Chromosome"/>
</dbReference>
<proteinExistence type="predicted"/>
<sequence>MTYCSTYIGDLHDPKFDINNFEIGNLPRNLCPSFPPVGEHYNRPFHDWVGLREVPIKETDYTAYVATLSKSQIEDYIRFAYDSDPSYNDPKAMLTWEGKAYLVEKLNEIKDFVATLDPCKEYALVAECD</sequence>
<dbReference type="RefSeq" id="WP_193687252.1">
    <property type="nucleotide sequence ID" value="NZ_CP062941.1"/>
</dbReference>
<name>A0A7L9U827_9BURK</name>
<organism evidence="1 2">
    <name type="scientific">Massilia litorea</name>
    <dbReference type="NCBI Taxonomy" id="2769491"/>
    <lineage>
        <taxon>Bacteria</taxon>
        <taxon>Pseudomonadati</taxon>
        <taxon>Pseudomonadota</taxon>
        <taxon>Betaproteobacteria</taxon>
        <taxon>Burkholderiales</taxon>
        <taxon>Oxalobacteraceae</taxon>
        <taxon>Telluria group</taxon>
        <taxon>Massilia</taxon>
    </lineage>
</organism>
<evidence type="ECO:0000313" key="1">
    <source>
        <dbReference type="EMBL" id="QOL50236.1"/>
    </source>
</evidence>